<dbReference type="EMBL" id="CAJNNW010027882">
    <property type="protein sequence ID" value="CAE8693583.1"/>
    <property type="molecule type" value="Genomic_DNA"/>
</dbReference>
<comment type="caution">
    <text evidence="1">The sequence shown here is derived from an EMBL/GenBank/DDBJ whole genome shotgun (WGS) entry which is preliminary data.</text>
</comment>
<evidence type="ECO:0000313" key="2">
    <source>
        <dbReference type="Proteomes" id="UP000626109"/>
    </source>
</evidence>
<proteinExistence type="predicted"/>
<dbReference type="AlphaFoldDB" id="A0A813K022"/>
<evidence type="ECO:0008006" key="3">
    <source>
        <dbReference type="Google" id="ProtNLM"/>
    </source>
</evidence>
<gene>
    <name evidence="1" type="ORF">PGLA2088_LOCUS28442</name>
</gene>
<reference evidence="1" key="1">
    <citation type="submission" date="2021-02" db="EMBL/GenBank/DDBJ databases">
        <authorList>
            <person name="Dougan E. K."/>
            <person name="Rhodes N."/>
            <person name="Thang M."/>
            <person name="Chan C."/>
        </authorList>
    </citation>
    <scope>NUCLEOTIDE SEQUENCE</scope>
</reference>
<organism evidence="1 2">
    <name type="scientific">Polarella glacialis</name>
    <name type="common">Dinoflagellate</name>
    <dbReference type="NCBI Taxonomy" id="89957"/>
    <lineage>
        <taxon>Eukaryota</taxon>
        <taxon>Sar</taxon>
        <taxon>Alveolata</taxon>
        <taxon>Dinophyceae</taxon>
        <taxon>Suessiales</taxon>
        <taxon>Suessiaceae</taxon>
        <taxon>Polarella</taxon>
    </lineage>
</organism>
<dbReference type="Proteomes" id="UP000626109">
    <property type="component" value="Unassembled WGS sequence"/>
</dbReference>
<evidence type="ECO:0000313" key="1">
    <source>
        <dbReference type="EMBL" id="CAE8693583.1"/>
    </source>
</evidence>
<accession>A0A813K022</accession>
<name>A0A813K022_POLGL</name>
<sequence>MLGDVLGDLFQSAIGRVAGGVVQQLKGRAGDVRCYVWGRMLQESQTLLQSRAVIEIPQSCSYLAQQLQLALDICVTKLPQLLTACRTNGQGEADELECVLPLKLGCGNPGQLGCADIAGKCVRWEPLVNKRHGVEAAFEGLRLAGVGLPGARLHRGAVPPPAFRYELSSRGGPSYASCSVATSPELAIRVREDIGSNRRLWTDVLLADNTFLHWLTYQFPPEGIANDVEWRNELEGLESDLVSLAAEGGVIVNFIAAGDLNMQPEELGGREHSRVRLCLWNSFVGRYNLLVHNPVVGEGELHKVFLPSRNRTVLIMPGSTHHGPGTARAIDVVFGSADIEVEVIIHNSLSCEGSTSGCCWQNCQDYARGDHFFLELRLAVQVRGGALRATPAFPQSWLRQDKWEFALRQGRPVLKQLACLADAVATQCRQEKMNRPLVEWLVDAVVVLSSVTCGLLRDAWVQTAGVGVTTLRQRVSLQVLPADPDELARQLKQVLETHGVGQSLLTKCYRWLKPRLPAAAARMMEGSSLLSTQLTHSGWVSSLLEQCSWPTLWNREYDRDVQIAVDRVVWRLERQIGAGPLDQSFYEPEVLAIVPALDSSKAMPPDLLPRVIYTCQDEVMSCFTWKMLELTGPACAAYRPRLWRWAVLFTLRKKGDPLFFASFRKIFVKCQLGLLQETLLTRRLLPSVLPAISEGQSGYCRGVEDAQLLLLELSAWARRFGIPLWSVYGDFVKAFPRTWR</sequence>
<protein>
    <recommendedName>
        <fullName evidence="3">Reverse transcriptase domain-containing protein</fullName>
    </recommendedName>
</protein>